<dbReference type="FunFam" id="3.40.50.720:FF:000041">
    <property type="entry name" value="D-3-phosphoglycerate dehydrogenase"/>
    <property type="match status" value="1"/>
</dbReference>
<dbReference type="PATRIC" id="fig|1437605.7.peg.347"/>
<dbReference type="Pfam" id="PF02826">
    <property type="entry name" value="2-Hacid_dh_C"/>
    <property type="match status" value="1"/>
</dbReference>
<reference evidence="7 8" key="1">
    <citation type="submission" date="2014-03" db="EMBL/GenBank/DDBJ databases">
        <title>Genomics of Bifidobacteria.</title>
        <authorList>
            <person name="Ventura M."/>
            <person name="Milani C."/>
            <person name="Lugli G.A."/>
        </authorList>
    </citation>
    <scope>NUCLEOTIDE SEQUENCE [LARGE SCALE GENOMIC DNA]</scope>
    <source>
        <strain evidence="7 8">DSM 22766</strain>
    </source>
</reference>
<dbReference type="KEGG" id="bact:AB656_01680"/>
<evidence type="ECO:0000256" key="4">
    <source>
        <dbReference type="RuleBase" id="RU003719"/>
    </source>
</evidence>
<dbReference type="Proteomes" id="UP000029015">
    <property type="component" value="Unassembled WGS sequence"/>
</dbReference>
<dbReference type="EC" id="1.1.1.28" evidence="7"/>
<dbReference type="GO" id="GO:0004617">
    <property type="term" value="F:phosphoglycerate dehydrogenase activity"/>
    <property type="evidence" value="ECO:0007669"/>
    <property type="project" value="UniProtKB-ARBA"/>
</dbReference>
<dbReference type="AlphaFoldDB" id="A0A086Z063"/>
<dbReference type="SUPFAM" id="SSF51735">
    <property type="entry name" value="NAD(P)-binding Rossmann-fold domains"/>
    <property type="match status" value="1"/>
</dbReference>
<dbReference type="InterPro" id="IPR006139">
    <property type="entry name" value="D-isomer_2_OHA_DH_cat_dom"/>
</dbReference>
<dbReference type="InterPro" id="IPR058205">
    <property type="entry name" value="D-LDH-like"/>
</dbReference>
<dbReference type="RefSeq" id="WP_033503397.1">
    <property type="nucleotide sequence ID" value="NZ_CP011786.1"/>
</dbReference>
<dbReference type="GO" id="GO:0051287">
    <property type="term" value="F:NAD binding"/>
    <property type="evidence" value="ECO:0007669"/>
    <property type="project" value="InterPro"/>
</dbReference>
<comment type="caution">
    <text evidence="7">The sequence shown here is derived from an EMBL/GenBank/DDBJ whole genome shotgun (WGS) entry which is preliminary data.</text>
</comment>
<dbReference type="InterPro" id="IPR036291">
    <property type="entry name" value="NAD(P)-bd_dom_sf"/>
</dbReference>
<dbReference type="InterPro" id="IPR006140">
    <property type="entry name" value="D-isomer_DH_NAD-bd"/>
</dbReference>
<sequence>MPKILMYSVRPDEMPVIEAWSQANRIQVDTNEVEFNASTVDLVKGYDGLVIQQHGSIGGPEVYAKLKAYGLRQIGLRITGYDIIDLDQARANGLVVTNVPAYSPRSVAELVLAHVMRLVRHLGESTARQERGDFSWTGLEAHEIHNMTIGIIGAGKIGSTVARIFKALGATVIANDPIHRPELADALDYVGLDELLMRSDVVTVHTPLDQSTHHLIDADALAKMKSTAFLIDAARGPIVDTKALIEALKSGGIAGAAMDSVEGEAGIFGEDRSAEGYDNPDLRTLEAMDNVEVSPHIGFYTDAAVKNMVEIALDDVKTILSGGISEHQVD</sequence>
<dbReference type="PANTHER" id="PTHR43026:SF1">
    <property type="entry name" value="2-HYDROXYACID DEHYDROGENASE HOMOLOG 1-RELATED"/>
    <property type="match status" value="1"/>
</dbReference>
<proteinExistence type="inferred from homology"/>
<keyword evidence="8" id="KW-1185">Reference proteome</keyword>
<accession>A0A086Z063</accession>
<evidence type="ECO:0000256" key="1">
    <source>
        <dbReference type="ARBA" id="ARBA00005854"/>
    </source>
</evidence>
<feature type="domain" description="D-isomer specific 2-hydroxyacid dehydrogenase catalytic" evidence="5">
    <location>
        <begin position="4"/>
        <end position="329"/>
    </location>
</feature>
<evidence type="ECO:0000256" key="3">
    <source>
        <dbReference type="ARBA" id="ARBA00023027"/>
    </source>
</evidence>
<dbReference type="Gene3D" id="3.40.50.720">
    <property type="entry name" value="NAD(P)-binding Rossmann-like Domain"/>
    <property type="match status" value="2"/>
</dbReference>
<dbReference type="GO" id="GO:0006564">
    <property type="term" value="P:L-serine biosynthetic process"/>
    <property type="evidence" value="ECO:0007669"/>
    <property type="project" value="UniProtKB-ARBA"/>
</dbReference>
<protein>
    <submittedName>
        <fullName evidence="7">D-lactate dehydrogenase</fullName>
        <ecNumber evidence="7">1.1.1.28</ecNumber>
    </submittedName>
</protein>
<evidence type="ECO:0000313" key="8">
    <source>
        <dbReference type="Proteomes" id="UP000029015"/>
    </source>
</evidence>
<evidence type="ECO:0000259" key="5">
    <source>
        <dbReference type="Pfam" id="PF00389"/>
    </source>
</evidence>
<dbReference type="EMBL" id="JGYK01000001">
    <property type="protein sequence ID" value="KFI39913.1"/>
    <property type="molecule type" value="Genomic_DNA"/>
</dbReference>
<gene>
    <name evidence="7" type="ORF">BACT_0614</name>
</gene>
<evidence type="ECO:0000259" key="6">
    <source>
        <dbReference type="Pfam" id="PF02826"/>
    </source>
</evidence>
<evidence type="ECO:0000313" key="7">
    <source>
        <dbReference type="EMBL" id="KFI39913.1"/>
    </source>
</evidence>
<dbReference type="eggNOG" id="COG1052">
    <property type="taxonomic scope" value="Bacteria"/>
</dbReference>
<dbReference type="PANTHER" id="PTHR43026">
    <property type="entry name" value="2-HYDROXYACID DEHYDROGENASE HOMOLOG 1-RELATED"/>
    <property type="match status" value="1"/>
</dbReference>
<dbReference type="InterPro" id="IPR029753">
    <property type="entry name" value="D-isomer_DH_CS"/>
</dbReference>
<dbReference type="STRING" id="1437605.AB656_01680"/>
<name>A0A086Z063_9BIFI</name>
<dbReference type="OrthoDB" id="9793626at2"/>
<dbReference type="PROSITE" id="PS00670">
    <property type="entry name" value="D_2_HYDROXYACID_DH_2"/>
    <property type="match status" value="1"/>
</dbReference>
<keyword evidence="3" id="KW-0520">NAD</keyword>
<keyword evidence="2 4" id="KW-0560">Oxidoreductase</keyword>
<comment type="similarity">
    <text evidence="1 4">Belongs to the D-isomer specific 2-hydroxyacid dehydrogenase family.</text>
</comment>
<organism evidence="7 8">
    <name type="scientific">Bifidobacterium actinocoloniiforme DSM 22766</name>
    <dbReference type="NCBI Taxonomy" id="1437605"/>
    <lineage>
        <taxon>Bacteria</taxon>
        <taxon>Bacillati</taxon>
        <taxon>Actinomycetota</taxon>
        <taxon>Actinomycetes</taxon>
        <taxon>Bifidobacteriales</taxon>
        <taxon>Bifidobacteriaceae</taxon>
        <taxon>Bifidobacterium</taxon>
    </lineage>
</organism>
<evidence type="ECO:0000256" key="2">
    <source>
        <dbReference type="ARBA" id="ARBA00023002"/>
    </source>
</evidence>
<dbReference type="GO" id="GO:0047545">
    <property type="term" value="F:(S)-2-hydroxyglutarate dehydrogenase activity"/>
    <property type="evidence" value="ECO:0007669"/>
    <property type="project" value="UniProtKB-ARBA"/>
</dbReference>
<feature type="domain" description="D-isomer specific 2-hydroxyacid dehydrogenase NAD-binding" evidence="6">
    <location>
        <begin position="112"/>
        <end position="298"/>
    </location>
</feature>
<dbReference type="SUPFAM" id="SSF52283">
    <property type="entry name" value="Formate/glycerate dehydrogenase catalytic domain-like"/>
    <property type="match status" value="1"/>
</dbReference>
<dbReference type="GO" id="GO:0008720">
    <property type="term" value="F:D-lactate dehydrogenase (NAD+) activity"/>
    <property type="evidence" value="ECO:0007669"/>
    <property type="project" value="UniProtKB-EC"/>
</dbReference>
<dbReference type="Pfam" id="PF00389">
    <property type="entry name" value="2-Hacid_dh"/>
    <property type="match status" value="1"/>
</dbReference>
<dbReference type="CDD" id="cd12186">
    <property type="entry name" value="LDH"/>
    <property type="match status" value="1"/>
</dbReference>